<accession>A0A0F9J4U1</accession>
<evidence type="ECO:0008006" key="2">
    <source>
        <dbReference type="Google" id="ProtNLM"/>
    </source>
</evidence>
<gene>
    <name evidence="1" type="ORF">LCGC14_1500240</name>
</gene>
<sequence length="97" mass="11285">MIIMYYRGYILVRLKELGSEWKVVDKLNGLKSSESEEDWKVTYATPVYGGWDVMVECSFSKLKDLDKIVTFCRVDKELSAWIEETTTLMGSKNDFPE</sequence>
<dbReference type="Gene3D" id="3.30.70.920">
    <property type="match status" value="1"/>
</dbReference>
<protein>
    <recommendedName>
        <fullName evidence="2">Transcription regulator AsnC/Lrp ligand binding domain-containing protein</fullName>
    </recommendedName>
</protein>
<reference evidence="1" key="1">
    <citation type="journal article" date="2015" name="Nature">
        <title>Complex archaea that bridge the gap between prokaryotes and eukaryotes.</title>
        <authorList>
            <person name="Spang A."/>
            <person name="Saw J.H."/>
            <person name="Jorgensen S.L."/>
            <person name="Zaremba-Niedzwiedzka K."/>
            <person name="Martijn J."/>
            <person name="Lind A.E."/>
            <person name="van Eijk R."/>
            <person name="Schleper C."/>
            <person name="Guy L."/>
            <person name="Ettema T.J."/>
        </authorList>
    </citation>
    <scope>NUCLEOTIDE SEQUENCE</scope>
</reference>
<dbReference type="AlphaFoldDB" id="A0A0F9J4U1"/>
<comment type="caution">
    <text evidence="1">The sequence shown here is derived from an EMBL/GenBank/DDBJ whole genome shotgun (WGS) entry which is preliminary data.</text>
</comment>
<organism evidence="1">
    <name type="scientific">marine sediment metagenome</name>
    <dbReference type="NCBI Taxonomy" id="412755"/>
    <lineage>
        <taxon>unclassified sequences</taxon>
        <taxon>metagenomes</taxon>
        <taxon>ecological metagenomes</taxon>
    </lineage>
</organism>
<proteinExistence type="predicted"/>
<name>A0A0F9J4U1_9ZZZZ</name>
<evidence type="ECO:0000313" key="1">
    <source>
        <dbReference type="EMBL" id="KKM64553.1"/>
    </source>
</evidence>
<dbReference type="EMBL" id="LAZR01010879">
    <property type="protein sequence ID" value="KKM64553.1"/>
    <property type="molecule type" value="Genomic_DNA"/>
</dbReference>